<dbReference type="PANTHER" id="PTHR11851:SF224">
    <property type="entry name" value="PROCESSING PROTEASE"/>
    <property type="match status" value="1"/>
</dbReference>
<dbReference type="InterPro" id="IPR050361">
    <property type="entry name" value="MPP/UQCRC_Complex"/>
</dbReference>
<dbReference type="Proteomes" id="UP001595764">
    <property type="component" value="Unassembled WGS sequence"/>
</dbReference>
<organism evidence="3 4">
    <name type="scientific">Amycolatopsis halotolerans</name>
    <dbReference type="NCBI Taxonomy" id="330083"/>
    <lineage>
        <taxon>Bacteria</taxon>
        <taxon>Bacillati</taxon>
        <taxon>Actinomycetota</taxon>
        <taxon>Actinomycetes</taxon>
        <taxon>Pseudonocardiales</taxon>
        <taxon>Pseudonocardiaceae</taxon>
        <taxon>Amycolatopsis</taxon>
    </lineage>
</organism>
<dbReference type="RefSeq" id="WP_377868447.1">
    <property type="nucleotide sequence ID" value="NZ_JBHMAY010000006.1"/>
</dbReference>
<dbReference type="InterPro" id="IPR011249">
    <property type="entry name" value="Metalloenz_LuxS/M16"/>
</dbReference>
<name>A0ABV7QBN1_9PSEU</name>
<dbReference type="Pfam" id="PF05193">
    <property type="entry name" value="Peptidase_M16_C"/>
    <property type="match status" value="1"/>
</dbReference>
<sequence length="450" mass="47730">MTSSVPSYLSPRPTSVALRPYTFPEVRDLSLDGRRVLAAHMPGQRMAWIGLLIGSGALCDPDGLDGLARATASMLDEGSERRSADEFGTAVKSLGGKWKAATDWESVQVSVEVPAVEARAAADLLAEAVYEPAFTDRDTERFLADLAAGKRKASARPGRRANLAFRSALYGDDHRLGRFVGGDASSVASITPESVRSWYATHLRRAGSLLVVGDLNCLDIEGLASTVLGDLPSTANEPFAAPTPVTDRLSRLVVKDRPGAVQSNVRIGHAAPSRHRAAELGLDVMAINIGSTILGGTISSRLNQELREIKGYTYGVYAGFDFTRPSGFFAVTSEVRTDKTSAAVMDALRIIEEFVDDGATGEEFEVARAYLAGATPIGLQTAAEVGGHLVEIVRHDLPTDYVTQEHAGMLHVSLGEVNAAIRNALHPGRLMVAVEGDVSVIGAGLAKLGL</sequence>
<dbReference type="Pfam" id="PF00675">
    <property type="entry name" value="Peptidase_M16"/>
    <property type="match status" value="1"/>
</dbReference>
<reference evidence="4" key="1">
    <citation type="journal article" date="2019" name="Int. J. Syst. Evol. Microbiol.">
        <title>The Global Catalogue of Microorganisms (GCM) 10K type strain sequencing project: providing services to taxonomists for standard genome sequencing and annotation.</title>
        <authorList>
            <consortium name="The Broad Institute Genomics Platform"/>
            <consortium name="The Broad Institute Genome Sequencing Center for Infectious Disease"/>
            <person name="Wu L."/>
            <person name="Ma J."/>
        </authorList>
    </citation>
    <scope>NUCLEOTIDE SEQUENCE [LARGE SCALE GENOMIC DNA]</scope>
    <source>
        <strain evidence="4">CGMCC 4.7682</strain>
    </source>
</reference>
<dbReference type="SUPFAM" id="SSF63411">
    <property type="entry name" value="LuxS/MPP-like metallohydrolase"/>
    <property type="match status" value="2"/>
</dbReference>
<accession>A0ABV7QBN1</accession>
<evidence type="ECO:0000313" key="3">
    <source>
        <dbReference type="EMBL" id="MFC3510536.1"/>
    </source>
</evidence>
<proteinExistence type="predicted"/>
<evidence type="ECO:0000259" key="1">
    <source>
        <dbReference type="Pfam" id="PF00675"/>
    </source>
</evidence>
<dbReference type="EMBL" id="JBHRWI010000014">
    <property type="protein sequence ID" value="MFC3510536.1"/>
    <property type="molecule type" value="Genomic_DNA"/>
</dbReference>
<evidence type="ECO:0000259" key="2">
    <source>
        <dbReference type="Pfam" id="PF05193"/>
    </source>
</evidence>
<gene>
    <name evidence="3" type="ORF">ACFORO_10215</name>
</gene>
<feature type="domain" description="Peptidase M16 N-terminal" evidence="1">
    <location>
        <begin position="35"/>
        <end position="141"/>
    </location>
</feature>
<dbReference type="InterPro" id="IPR011765">
    <property type="entry name" value="Pept_M16_N"/>
</dbReference>
<evidence type="ECO:0000313" key="4">
    <source>
        <dbReference type="Proteomes" id="UP001595764"/>
    </source>
</evidence>
<feature type="domain" description="Peptidase M16 C-terminal" evidence="2">
    <location>
        <begin position="189"/>
        <end position="369"/>
    </location>
</feature>
<keyword evidence="4" id="KW-1185">Reference proteome</keyword>
<dbReference type="PANTHER" id="PTHR11851">
    <property type="entry name" value="METALLOPROTEASE"/>
    <property type="match status" value="1"/>
</dbReference>
<dbReference type="InterPro" id="IPR007863">
    <property type="entry name" value="Peptidase_M16_C"/>
</dbReference>
<protein>
    <submittedName>
        <fullName evidence="3">M16 family metallopeptidase</fullName>
    </submittedName>
</protein>
<comment type="caution">
    <text evidence="3">The sequence shown here is derived from an EMBL/GenBank/DDBJ whole genome shotgun (WGS) entry which is preliminary data.</text>
</comment>
<dbReference type="Gene3D" id="3.30.830.10">
    <property type="entry name" value="Metalloenzyme, LuxS/M16 peptidase-like"/>
    <property type="match status" value="2"/>
</dbReference>